<feature type="compositionally biased region" description="Low complexity" evidence="5">
    <location>
        <begin position="11"/>
        <end position="24"/>
    </location>
</feature>
<sequence>MSDWDSDNGGATKLTAAALPTLSKKWADEDAEEDSEKDRRKNEQESKPKGPIRNKGITKMKIAEKEAEEASRLAELRALEEQESDPTLRKRRDQQRAVEADLENARGLFGDAAISKNSEDPFKMDPITKADFESLSLALSDLIVSKHGKKPLFPMFVESFVKQIAGPLTDVQTRKAASVLTTLANEKQRLIKDSTKKGGKAKSKPTKGGRGINADLEIYDQALDDDFDDFVSF</sequence>
<evidence type="ECO:0000256" key="5">
    <source>
        <dbReference type="SAM" id="MobiDB-lite"/>
    </source>
</evidence>
<evidence type="ECO:0000256" key="1">
    <source>
        <dbReference type="ARBA" id="ARBA00022490"/>
    </source>
</evidence>
<keyword evidence="2 6" id="KW-0396">Initiation factor</keyword>
<gene>
    <name evidence="6" type="ORF">PPACK8108_LOCUS5634</name>
</gene>
<feature type="compositionally biased region" description="Basic and acidic residues" evidence="5">
    <location>
        <begin position="61"/>
        <end position="80"/>
    </location>
</feature>
<evidence type="ECO:0000256" key="4">
    <source>
        <dbReference type="ARBA" id="ARBA00029904"/>
    </source>
</evidence>
<dbReference type="PANTHER" id="PTHR21681:SF0">
    <property type="entry name" value="EUKARYOTIC TRANSLATION INITIATION FACTOR 3 SUBUNIT J"/>
    <property type="match status" value="1"/>
</dbReference>
<evidence type="ECO:0000256" key="2">
    <source>
        <dbReference type="ARBA" id="ARBA00022540"/>
    </source>
</evidence>
<dbReference type="GO" id="GO:0005852">
    <property type="term" value="C:eukaryotic translation initiation factor 3 complex"/>
    <property type="evidence" value="ECO:0007669"/>
    <property type="project" value="InterPro"/>
</dbReference>
<evidence type="ECO:0000256" key="3">
    <source>
        <dbReference type="ARBA" id="ARBA00022917"/>
    </source>
</evidence>
<dbReference type="EMBL" id="CALTRL010001086">
    <property type="protein sequence ID" value="CAH7670887.1"/>
    <property type="molecule type" value="Genomic_DNA"/>
</dbReference>
<keyword evidence="3" id="KW-0648">Protein biosynthesis</keyword>
<keyword evidence="7" id="KW-1185">Reference proteome</keyword>
<feature type="region of interest" description="Disordered" evidence="5">
    <location>
        <begin position="1"/>
        <end position="98"/>
    </location>
</feature>
<dbReference type="Proteomes" id="UP001153365">
    <property type="component" value="Unassembled WGS sequence"/>
</dbReference>
<protein>
    <recommendedName>
        <fullName evidence="4">Eukaryotic translation initiation factor 3 30 kDa subunit</fullName>
    </recommendedName>
</protein>
<dbReference type="Pfam" id="PF08597">
    <property type="entry name" value="eIF3_subunit"/>
    <property type="match status" value="1"/>
</dbReference>
<organism evidence="6 7">
    <name type="scientific">Phakopsora pachyrhizi</name>
    <name type="common">Asian soybean rust disease fungus</name>
    <dbReference type="NCBI Taxonomy" id="170000"/>
    <lineage>
        <taxon>Eukaryota</taxon>
        <taxon>Fungi</taxon>
        <taxon>Dikarya</taxon>
        <taxon>Basidiomycota</taxon>
        <taxon>Pucciniomycotina</taxon>
        <taxon>Pucciniomycetes</taxon>
        <taxon>Pucciniales</taxon>
        <taxon>Phakopsoraceae</taxon>
        <taxon>Phakopsora</taxon>
    </lineage>
</organism>
<feature type="region of interest" description="Disordered" evidence="5">
    <location>
        <begin position="191"/>
        <end position="212"/>
    </location>
</feature>
<dbReference type="InterPro" id="IPR013906">
    <property type="entry name" value="eIF3j"/>
</dbReference>
<proteinExistence type="predicted"/>
<evidence type="ECO:0000313" key="6">
    <source>
        <dbReference type="EMBL" id="CAH7670887.1"/>
    </source>
</evidence>
<feature type="compositionally biased region" description="Basic residues" evidence="5">
    <location>
        <begin position="197"/>
        <end position="207"/>
    </location>
</feature>
<dbReference type="InterPro" id="IPR023194">
    <property type="entry name" value="eIF3-like_dom_sf"/>
</dbReference>
<dbReference type="AlphaFoldDB" id="A0AAV0AR38"/>
<dbReference type="GO" id="GO:0003743">
    <property type="term" value="F:translation initiation factor activity"/>
    <property type="evidence" value="ECO:0007669"/>
    <property type="project" value="UniProtKB-KW"/>
</dbReference>
<reference evidence="6" key="1">
    <citation type="submission" date="2022-06" db="EMBL/GenBank/DDBJ databases">
        <authorList>
            <consortium name="SYNGENTA / RWTH Aachen University"/>
        </authorList>
    </citation>
    <scope>NUCLEOTIDE SEQUENCE</scope>
</reference>
<name>A0AAV0AR38_PHAPC</name>
<evidence type="ECO:0000313" key="7">
    <source>
        <dbReference type="Proteomes" id="UP001153365"/>
    </source>
</evidence>
<dbReference type="Gene3D" id="1.10.246.60">
    <property type="entry name" value="Eukaryotic translation initiation factor 3 like domains"/>
    <property type="match status" value="1"/>
</dbReference>
<comment type="caution">
    <text evidence="6">The sequence shown here is derived from an EMBL/GenBank/DDBJ whole genome shotgun (WGS) entry which is preliminary data.</text>
</comment>
<keyword evidence="1" id="KW-0963">Cytoplasm</keyword>
<feature type="compositionally biased region" description="Basic and acidic residues" evidence="5">
    <location>
        <begin position="36"/>
        <end position="48"/>
    </location>
</feature>
<dbReference type="PANTHER" id="PTHR21681">
    <property type="entry name" value="EUKARYOTIC TRANSLATION INITIATION FACTOR 3 SUBUNIT J"/>
    <property type="match status" value="1"/>
</dbReference>
<accession>A0AAV0AR38</accession>